<dbReference type="PROSITE" id="PS00107">
    <property type="entry name" value="PROTEIN_KINASE_ATP"/>
    <property type="match status" value="1"/>
</dbReference>
<evidence type="ECO:0000256" key="3">
    <source>
        <dbReference type="PROSITE-ProRule" id="PRU10141"/>
    </source>
</evidence>
<dbReference type="AlphaFoldDB" id="A0AAD5LL81"/>
<dbReference type="InterPro" id="IPR017441">
    <property type="entry name" value="Protein_kinase_ATP_BS"/>
</dbReference>
<dbReference type="SUPFAM" id="SSF56112">
    <property type="entry name" value="Protein kinase-like (PK-like)"/>
    <property type="match status" value="1"/>
</dbReference>
<evidence type="ECO:0000313" key="5">
    <source>
        <dbReference type="EMBL" id="KAJ0401864.1"/>
    </source>
</evidence>
<accession>A0AAD5LL81</accession>
<dbReference type="Pfam" id="PF00069">
    <property type="entry name" value="Pkinase"/>
    <property type="match status" value="1"/>
</dbReference>
<sequence length="504" mass="56153">MAQRASRFTSVGFVGSGRLAELIARNLVKKMTPERRFCYKKQRLVSTMLASDPSHERREVFSGLGFTTTEKNQDILAECDVVFLGTNAREALATRDDLDQPSALMKPDRLENTLFVSLMGDLPADQVAALIGPGAKVIRMMPQHYLEDNGLVPKGTLPPQTWATARNNRASAEEVQQVVDLAGIDTSIEVSDIHPDLWAFNIGAAASETQPAHDDIDDGGLERVEEDEGVYCPDFHDEYLLGDYIGKGRFAHVYKAVHRQTGEVYAVKCVKNDALTDEARDTLIAEVAALSRFSHPGVIGHHGLYAEDDMYYLVLDYCDQGSVRRHLRDGARIPEAAARDIIHQLLLAIEYCHSMSQVHRDIKAENVLLKTHPTDPSQFVVKLGDFGLSKELDLVSGYLQDVCGTPQYLSPEIVSGRTYGKPADIWSTGILSYMLLSGHVPFNHAMNETELFKLIRMGAVMFHYPEWKALSPAARDIVQRMLELSPDARPSATDLLQHEWFRGM</sequence>
<dbReference type="Gene3D" id="1.10.510.10">
    <property type="entry name" value="Transferase(Phosphotransferase) domain 1"/>
    <property type="match status" value="1"/>
</dbReference>
<feature type="domain" description="Protein kinase" evidence="4">
    <location>
        <begin position="239"/>
        <end position="501"/>
    </location>
</feature>
<dbReference type="Gene3D" id="3.40.50.720">
    <property type="entry name" value="NAD(P)-binding Rossmann-like Domain"/>
    <property type="match status" value="1"/>
</dbReference>
<organism evidence="5 6">
    <name type="scientific">Pythium insidiosum</name>
    <name type="common">Pythiosis disease agent</name>
    <dbReference type="NCBI Taxonomy" id="114742"/>
    <lineage>
        <taxon>Eukaryota</taxon>
        <taxon>Sar</taxon>
        <taxon>Stramenopiles</taxon>
        <taxon>Oomycota</taxon>
        <taxon>Peronosporomycetes</taxon>
        <taxon>Pythiales</taxon>
        <taxon>Pythiaceae</taxon>
        <taxon>Pythium</taxon>
    </lineage>
</organism>
<feature type="binding site" evidence="3">
    <location>
        <position position="268"/>
    </location>
    <ligand>
        <name>ATP</name>
        <dbReference type="ChEBI" id="CHEBI:30616"/>
    </ligand>
</feature>
<keyword evidence="2 3" id="KW-0067">ATP-binding</keyword>
<dbReference type="GO" id="GO:0005524">
    <property type="term" value="F:ATP binding"/>
    <property type="evidence" value="ECO:0007669"/>
    <property type="project" value="UniProtKB-UniRule"/>
</dbReference>
<proteinExistence type="predicted"/>
<comment type="caution">
    <text evidence="5">The sequence shown here is derived from an EMBL/GenBank/DDBJ whole genome shotgun (WGS) entry which is preliminary data.</text>
</comment>
<gene>
    <name evidence="5" type="ORF">P43SY_007798</name>
</gene>
<protein>
    <recommendedName>
        <fullName evidence="4">Protein kinase domain-containing protein</fullName>
    </recommendedName>
</protein>
<dbReference type="GO" id="GO:0004672">
    <property type="term" value="F:protein kinase activity"/>
    <property type="evidence" value="ECO:0007669"/>
    <property type="project" value="InterPro"/>
</dbReference>
<dbReference type="CDD" id="cd05117">
    <property type="entry name" value="STKc_CAMK"/>
    <property type="match status" value="1"/>
</dbReference>
<dbReference type="PANTHER" id="PTHR24347">
    <property type="entry name" value="SERINE/THREONINE-PROTEIN KINASE"/>
    <property type="match status" value="1"/>
</dbReference>
<name>A0AAD5LL81_PYTIN</name>
<dbReference type="InterPro" id="IPR036291">
    <property type="entry name" value="NAD(P)-bd_dom_sf"/>
</dbReference>
<dbReference type="Proteomes" id="UP001209570">
    <property type="component" value="Unassembled WGS sequence"/>
</dbReference>
<dbReference type="FunFam" id="1.10.510.10:FF:000571">
    <property type="entry name" value="Maternal embryonic leucine zipper kinase"/>
    <property type="match status" value="1"/>
</dbReference>
<evidence type="ECO:0000256" key="1">
    <source>
        <dbReference type="ARBA" id="ARBA00022741"/>
    </source>
</evidence>
<dbReference type="PROSITE" id="PS50011">
    <property type="entry name" value="PROTEIN_KINASE_DOM"/>
    <property type="match status" value="1"/>
</dbReference>
<dbReference type="EMBL" id="JAKCXM010000116">
    <property type="protein sequence ID" value="KAJ0401864.1"/>
    <property type="molecule type" value="Genomic_DNA"/>
</dbReference>
<dbReference type="SMART" id="SM00220">
    <property type="entry name" value="S_TKc"/>
    <property type="match status" value="1"/>
</dbReference>
<reference evidence="5" key="1">
    <citation type="submission" date="2021-12" db="EMBL/GenBank/DDBJ databases">
        <title>Prjna785345.</title>
        <authorList>
            <person name="Rujirawat T."/>
            <person name="Krajaejun T."/>
        </authorList>
    </citation>
    <scope>NUCLEOTIDE SEQUENCE</scope>
    <source>
        <strain evidence="5">Pi057C3</strain>
    </source>
</reference>
<keyword evidence="1 3" id="KW-0547">Nucleotide-binding</keyword>
<keyword evidence="6" id="KW-1185">Reference proteome</keyword>
<dbReference type="SUPFAM" id="SSF51735">
    <property type="entry name" value="NAD(P)-binding Rossmann-fold domains"/>
    <property type="match status" value="1"/>
</dbReference>
<dbReference type="InterPro" id="IPR011009">
    <property type="entry name" value="Kinase-like_dom_sf"/>
</dbReference>
<evidence type="ECO:0000313" key="6">
    <source>
        <dbReference type="Proteomes" id="UP001209570"/>
    </source>
</evidence>
<evidence type="ECO:0000256" key="2">
    <source>
        <dbReference type="ARBA" id="ARBA00022840"/>
    </source>
</evidence>
<dbReference type="InterPro" id="IPR000719">
    <property type="entry name" value="Prot_kinase_dom"/>
</dbReference>
<evidence type="ECO:0000259" key="4">
    <source>
        <dbReference type="PROSITE" id="PS50011"/>
    </source>
</evidence>